<feature type="domain" description="AB hydrolase-1" evidence="3">
    <location>
        <begin position="74"/>
        <end position="221"/>
    </location>
</feature>
<protein>
    <submittedName>
        <fullName evidence="4">Alpha/beta hydrolase</fullName>
    </submittedName>
</protein>
<dbReference type="InterPro" id="IPR050266">
    <property type="entry name" value="AB_hydrolase_sf"/>
</dbReference>
<evidence type="ECO:0000313" key="4">
    <source>
        <dbReference type="EMBL" id="RVU02152.1"/>
    </source>
</evidence>
<dbReference type="Pfam" id="PF00561">
    <property type="entry name" value="Abhydrolase_1"/>
    <property type="match status" value="1"/>
</dbReference>
<feature type="chain" id="PRO_5019026178" evidence="2">
    <location>
        <begin position="22"/>
        <end position="324"/>
    </location>
</feature>
<comment type="caution">
    <text evidence="4">The sequence shown here is derived from an EMBL/GenBank/DDBJ whole genome shotgun (WGS) entry which is preliminary data.</text>
</comment>
<dbReference type="PANTHER" id="PTHR43798">
    <property type="entry name" value="MONOACYLGLYCEROL LIPASE"/>
    <property type="match status" value="1"/>
</dbReference>
<dbReference type="SUPFAM" id="SSF53474">
    <property type="entry name" value="alpha/beta-Hydrolases"/>
    <property type="match status" value="1"/>
</dbReference>
<keyword evidence="2" id="KW-0732">Signal</keyword>
<evidence type="ECO:0000313" key="5">
    <source>
        <dbReference type="Proteomes" id="UP000282837"/>
    </source>
</evidence>
<dbReference type="EMBL" id="SACO01000029">
    <property type="protein sequence ID" value="RVU02152.1"/>
    <property type="molecule type" value="Genomic_DNA"/>
</dbReference>
<dbReference type="GO" id="GO:0016020">
    <property type="term" value="C:membrane"/>
    <property type="evidence" value="ECO:0007669"/>
    <property type="project" value="TreeGrafter"/>
</dbReference>
<dbReference type="PANTHER" id="PTHR43798:SF31">
    <property type="entry name" value="AB HYDROLASE SUPERFAMILY PROTEIN YCLE"/>
    <property type="match status" value="1"/>
</dbReference>
<feature type="signal peptide" evidence="2">
    <location>
        <begin position="1"/>
        <end position="21"/>
    </location>
</feature>
<evidence type="ECO:0000256" key="1">
    <source>
        <dbReference type="ARBA" id="ARBA00022801"/>
    </source>
</evidence>
<dbReference type="RefSeq" id="WP_127712090.1">
    <property type="nucleotide sequence ID" value="NZ_SACO01000029.1"/>
</dbReference>
<gene>
    <name evidence="4" type="ORF">EOE18_17970</name>
</gene>
<organism evidence="4 5">
    <name type="scientific">Novosphingobium umbonatum</name>
    <dbReference type="NCBI Taxonomy" id="1908524"/>
    <lineage>
        <taxon>Bacteria</taxon>
        <taxon>Pseudomonadati</taxon>
        <taxon>Pseudomonadota</taxon>
        <taxon>Alphaproteobacteria</taxon>
        <taxon>Sphingomonadales</taxon>
        <taxon>Sphingomonadaceae</taxon>
        <taxon>Novosphingobium</taxon>
    </lineage>
</organism>
<sequence length="324" mass="35976">MLRSLLLALSIGLTGLTTAHAEPAISVLGRDYVFPNAIAGMPAKLSDFPALQIKHFTTSDGVRMTWWEAGTGRPIVIIPGWSSNGAEYVNVMWLLARNHRVLVLDPRNQGLSGRVDYGARIARYAADLHEFRAAAQVGEADYVGHSMGASVIWSHIDLYGTQGMRKLVFIDEGISLIAGSDWTDEQRRDAGAIADSYDGFRSALAPKPDGSDLFTRLMRDRTPYFENSQGFSDAFIHNDMVHMGLVMRDHAGNDWRDVISHKIDRPTAFFTGELSANVASQHWAARQIRDARVFVYTAAEHGDHLLAYKNPVKFVADLTRFLDQ</sequence>
<name>A0A437MWV8_9SPHN</name>
<dbReference type="Gene3D" id="3.40.50.1820">
    <property type="entry name" value="alpha/beta hydrolase"/>
    <property type="match status" value="1"/>
</dbReference>
<dbReference type="InterPro" id="IPR029058">
    <property type="entry name" value="AB_hydrolase_fold"/>
</dbReference>
<dbReference type="Proteomes" id="UP000282837">
    <property type="component" value="Unassembled WGS sequence"/>
</dbReference>
<evidence type="ECO:0000259" key="3">
    <source>
        <dbReference type="Pfam" id="PF00561"/>
    </source>
</evidence>
<reference evidence="4 5" key="1">
    <citation type="submission" date="2019-01" db="EMBL/GenBank/DDBJ databases">
        <authorList>
            <person name="Chen W.-M."/>
        </authorList>
    </citation>
    <scope>NUCLEOTIDE SEQUENCE [LARGE SCALE GENOMIC DNA]</scope>
    <source>
        <strain evidence="4 5">FSY-9</strain>
    </source>
</reference>
<proteinExistence type="predicted"/>
<dbReference type="InterPro" id="IPR000073">
    <property type="entry name" value="AB_hydrolase_1"/>
</dbReference>
<evidence type="ECO:0000256" key="2">
    <source>
        <dbReference type="SAM" id="SignalP"/>
    </source>
</evidence>
<dbReference type="AlphaFoldDB" id="A0A437MWV8"/>
<dbReference type="GO" id="GO:0016787">
    <property type="term" value="F:hydrolase activity"/>
    <property type="evidence" value="ECO:0007669"/>
    <property type="project" value="UniProtKB-KW"/>
</dbReference>
<dbReference type="OrthoDB" id="9779853at2"/>
<keyword evidence="5" id="KW-1185">Reference proteome</keyword>
<keyword evidence="1 4" id="KW-0378">Hydrolase</keyword>
<accession>A0A437MWV8</accession>